<reference evidence="3" key="1">
    <citation type="journal article" date="2020" name="ISME J.">
        <title>Gammaproteobacteria mediating utilization of methyl-, sulfur- and petroleum organic compounds in deep ocean hydrothermal plumes.</title>
        <authorList>
            <person name="Zhou Z."/>
            <person name="Liu Y."/>
            <person name="Pan J."/>
            <person name="Cron B.R."/>
            <person name="Toner B.M."/>
            <person name="Anantharaman K."/>
            <person name="Breier J.A."/>
            <person name="Dick G.J."/>
            <person name="Li M."/>
        </authorList>
    </citation>
    <scope>NUCLEOTIDE SEQUENCE</scope>
    <source>
        <strain evidence="3">SZUA-1515</strain>
    </source>
</reference>
<evidence type="ECO:0000259" key="2">
    <source>
        <dbReference type="Pfam" id="PF12172"/>
    </source>
</evidence>
<feature type="domain" description="ChsH2 rubredoxin-like zinc ribbon" evidence="2">
    <location>
        <begin position="37"/>
        <end position="71"/>
    </location>
</feature>
<dbReference type="Pfam" id="PF01796">
    <property type="entry name" value="OB_ChsH2_C"/>
    <property type="match status" value="1"/>
</dbReference>
<dbReference type="Proteomes" id="UP000608579">
    <property type="component" value="Unassembled WGS sequence"/>
</dbReference>
<name>A0A832ZXQ3_CALS0</name>
<dbReference type="Pfam" id="PF12172">
    <property type="entry name" value="zf-ChsH2"/>
    <property type="match status" value="1"/>
</dbReference>
<evidence type="ECO:0000259" key="1">
    <source>
        <dbReference type="Pfam" id="PF01796"/>
    </source>
</evidence>
<evidence type="ECO:0000313" key="3">
    <source>
        <dbReference type="EMBL" id="HIQ30277.1"/>
    </source>
</evidence>
<dbReference type="InterPro" id="IPR052513">
    <property type="entry name" value="Thioester_dehydratase-like"/>
</dbReference>
<evidence type="ECO:0000313" key="4">
    <source>
        <dbReference type="Proteomes" id="UP000608579"/>
    </source>
</evidence>
<gene>
    <name evidence="3" type="ORF">EYH45_06910</name>
</gene>
<dbReference type="Gene3D" id="2.40.50.140">
    <property type="entry name" value="Nucleic acid-binding proteins"/>
    <property type="match status" value="1"/>
</dbReference>
<comment type="caution">
    <text evidence="3">The sequence shown here is derived from an EMBL/GenBank/DDBJ whole genome shotgun (WGS) entry which is preliminary data.</text>
</comment>
<proteinExistence type="predicted"/>
<dbReference type="AlphaFoldDB" id="A0A832ZXQ3"/>
<feature type="domain" description="ChsH2 C-terminal OB-fold" evidence="1">
    <location>
        <begin position="74"/>
        <end position="141"/>
    </location>
</feature>
<protein>
    <submittedName>
        <fullName evidence="3">Zn-ribbon domain-containing OB-fold protein</fullName>
    </submittedName>
</protein>
<dbReference type="SUPFAM" id="SSF50249">
    <property type="entry name" value="Nucleic acid-binding proteins"/>
    <property type="match status" value="1"/>
</dbReference>
<accession>A0A832ZXQ3</accession>
<dbReference type="PANTHER" id="PTHR34075">
    <property type="entry name" value="BLR3430 PROTEIN"/>
    <property type="match status" value="1"/>
</dbReference>
<dbReference type="EMBL" id="DQVM01000132">
    <property type="protein sequence ID" value="HIQ30277.1"/>
    <property type="molecule type" value="Genomic_DNA"/>
</dbReference>
<dbReference type="Gene3D" id="6.10.30.10">
    <property type="match status" value="1"/>
</dbReference>
<dbReference type="InterPro" id="IPR022002">
    <property type="entry name" value="ChsH2_Znr"/>
</dbReference>
<sequence>MVELPGTEYKQDSAILHSYNAYIKYAWSHGPALSRFFEELKNGKIMGRRCNKCKRVVIPPRMYCEECFRPTDEWVELKDTGTVLTFSICYVGTDASRLKEPQIPAVIEIDGASKNMGILHVLGEVKPEEVKIGMKVKAVWEEPSKRRGAITDIRYFKPL</sequence>
<dbReference type="InterPro" id="IPR002878">
    <property type="entry name" value="ChsH2_C"/>
</dbReference>
<dbReference type="PANTHER" id="PTHR34075:SF4">
    <property type="entry name" value="DUF35 DOMAIN-CONTAINING PROTEIN"/>
    <property type="match status" value="1"/>
</dbReference>
<organism evidence="3 4">
    <name type="scientific">Caldiarchaeum subterraneum</name>
    <dbReference type="NCBI Taxonomy" id="311458"/>
    <lineage>
        <taxon>Archaea</taxon>
        <taxon>Nitrososphaerota</taxon>
        <taxon>Candidatus Caldarchaeales</taxon>
        <taxon>Candidatus Caldarchaeaceae</taxon>
        <taxon>Candidatus Caldarchaeum</taxon>
    </lineage>
</organism>
<dbReference type="InterPro" id="IPR012340">
    <property type="entry name" value="NA-bd_OB-fold"/>
</dbReference>